<dbReference type="SUPFAM" id="SSF90209">
    <property type="entry name" value="Ran binding protein zinc finger-like"/>
    <property type="match status" value="1"/>
</dbReference>
<dbReference type="PROSITE" id="PS50199">
    <property type="entry name" value="ZF_RANBP2_2"/>
    <property type="match status" value="1"/>
</dbReference>
<dbReference type="Proteomes" id="UP001431783">
    <property type="component" value="Unassembled WGS sequence"/>
</dbReference>
<proteinExistence type="predicted"/>
<evidence type="ECO:0000313" key="7">
    <source>
        <dbReference type="Proteomes" id="UP001431783"/>
    </source>
</evidence>
<evidence type="ECO:0000313" key="6">
    <source>
        <dbReference type="EMBL" id="KAK9887860.1"/>
    </source>
</evidence>
<dbReference type="GO" id="GO:0008270">
    <property type="term" value="F:zinc ion binding"/>
    <property type="evidence" value="ECO:0007669"/>
    <property type="project" value="UniProtKB-KW"/>
</dbReference>
<dbReference type="InterPro" id="IPR036443">
    <property type="entry name" value="Znf_RanBP2_sf"/>
</dbReference>
<dbReference type="AlphaFoldDB" id="A0AAW1UZJ7"/>
<dbReference type="PROSITE" id="PS01358">
    <property type="entry name" value="ZF_RANBP2_1"/>
    <property type="match status" value="1"/>
</dbReference>
<evidence type="ECO:0000256" key="4">
    <source>
        <dbReference type="PROSITE-ProRule" id="PRU00322"/>
    </source>
</evidence>
<evidence type="ECO:0000256" key="2">
    <source>
        <dbReference type="ARBA" id="ARBA00022771"/>
    </source>
</evidence>
<evidence type="ECO:0000256" key="3">
    <source>
        <dbReference type="ARBA" id="ARBA00022833"/>
    </source>
</evidence>
<dbReference type="EMBL" id="JARQZJ010000121">
    <property type="protein sequence ID" value="KAK9887860.1"/>
    <property type="molecule type" value="Genomic_DNA"/>
</dbReference>
<keyword evidence="3" id="KW-0862">Zinc</keyword>
<keyword evidence="1" id="KW-0479">Metal-binding</keyword>
<feature type="domain" description="RanBP2-type" evidence="5">
    <location>
        <begin position="67"/>
        <end position="97"/>
    </location>
</feature>
<dbReference type="SMART" id="SM00547">
    <property type="entry name" value="ZnF_RBZ"/>
    <property type="match status" value="1"/>
</dbReference>
<protein>
    <recommendedName>
        <fullName evidence="5">RanBP2-type domain-containing protein</fullName>
    </recommendedName>
</protein>
<organism evidence="6 7">
    <name type="scientific">Henosepilachna vigintioctopunctata</name>
    <dbReference type="NCBI Taxonomy" id="420089"/>
    <lineage>
        <taxon>Eukaryota</taxon>
        <taxon>Metazoa</taxon>
        <taxon>Ecdysozoa</taxon>
        <taxon>Arthropoda</taxon>
        <taxon>Hexapoda</taxon>
        <taxon>Insecta</taxon>
        <taxon>Pterygota</taxon>
        <taxon>Neoptera</taxon>
        <taxon>Endopterygota</taxon>
        <taxon>Coleoptera</taxon>
        <taxon>Polyphaga</taxon>
        <taxon>Cucujiformia</taxon>
        <taxon>Coccinelloidea</taxon>
        <taxon>Coccinellidae</taxon>
        <taxon>Epilachninae</taxon>
        <taxon>Epilachnini</taxon>
        <taxon>Henosepilachna</taxon>
    </lineage>
</organism>
<keyword evidence="7" id="KW-1185">Reference proteome</keyword>
<reference evidence="6 7" key="1">
    <citation type="submission" date="2023-03" db="EMBL/GenBank/DDBJ databases">
        <title>Genome insight into feeding habits of ladybird beetles.</title>
        <authorList>
            <person name="Li H.-S."/>
            <person name="Huang Y.-H."/>
            <person name="Pang H."/>
        </authorList>
    </citation>
    <scope>NUCLEOTIDE SEQUENCE [LARGE SCALE GENOMIC DNA]</scope>
    <source>
        <strain evidence="6">SYSU_2023b</strain>
        <tissue evidence="6">Whole body</tissue>
    </source>
</reference>
<accession>A0AAW1UZJ7</accession>
<dbReference type="Pfam" id="PF00641">
    <property type="entry name" value="Zn_ribbon_RanBP"/>
    <property type="match status" value="1"/>
</dbReference>
<evidence type="ECO:0000259" key="5">
    <source>
        <dbReference type="PROSITE" id="PS50199"/>
    </source>
</evidence>
<sequence>MDMLPMKEYMGPLLEAIRTKNIELAEEWARSEHWATVEQLIAASSPPPSRPGSVVGGSVSVGVGGSSSGPKWTCSLCTYLNSMELRECEMCNTPRITNN</sequence>
<name>A0AAW1UZJ7_9CUCU</name>
<evidence type="ECO:0000256" key="1">
    <source>
        <dbReference type="ARBA" id="ARBA00022723"/>
    </source>
</evidence>
<gene>
    <name evidence="6" type="ORF">WA026_000168</name>
</gene>
<dbReference type="InterPro" id="IPR001876">
    <property type="entry name" value="Znf_RanBP2"/>
</dbReference>
<keyword evidence="2 4" id="KW-0863">Zinc-finger</keyword>
<comment type="caution">
    <text evidence="6">The sequence shown here is derived from an EMBL/GenBank/DDBJ whole genome shotgun (WGS) entry which is preliminary data.</text>
</comment>
<dbReference type="Gene3D" id="2.30.30.380">
    <property type="entry name" value="Zn-finger domain of Sec23/24"/>
    <property type="match status" value="1"/>
</dbReference>